<sequence>MHDTAAAITALKAKLGSRLCIMGHHYENDAVVRHCDITGDSLELARRVPDITAEHIVFCGVYFMGESAVLLAKDGQQVHLPAPDADCAMSLMSPADRARKVLRQLHEGGRKVVPVAYVNTTLALKAVVGEFGGAVCTSANARTVLQWALDQGRGVLFLPDRHLGRNTGRQLGLGLDDWHLLELGPDGLSPDEAAPAHRLWSAQLLLWPGCCPIHDELTVAQIAAARAAHPGCLVMAHPECRPEVIEQCDGAGSTSFLIREAARLATEQPGGTLIVGTEINLVERLGKRHAGQCTVLPLGPAMCPDMAKITEDNLLSTLRAIDDGTATPLTVDAALCPPARESLTRMLDICAAQ</sequence>
<evidence type="ECO:0000313" key="11">
    <source>
        <dbReference type="Proteomes" id="UP000823821"/>
    </source>
</evidence>
<dbReference type="PANTHER" id="PTHR30573:SF0">
    <property type="entry name" value="QUINOLINATE SYNTHASE, CHLOROPLASTIC"/>
    <property type="match status" value="1"/>
</dbReference>
<comment type="caution">
    <text evidence="10">The sequence shown here is derived from an EMBL/GenBank/DDBJ whole genome shotgun (WGS) entry which is preliminary data.</text>
</comment>
<dbReference type="Proteomes" id="UP000823821">
    <property type="component" value="Unassembled WGS sequence"/>
</dbReference>
<keyword evidence="8" id="KW-0408">Iron</keyword>
<evidence type="ECO:0000256" key="4">
    <source>
        <dbReference type="ARBA" id="ARBA00022485"/>
    </source>
</evidence>
<proteinExistence type="predicted"/>
<reference evidence="10" key="2">
    <citation type="submission" date="2021-04" db="EMBL/GenBank/DDBJ databases">
        <authorList>
            <person name="Gilroy R."/>
        </authorList>
    </citation>
    <scope>NUCLEOTIDE SEQUENCE</scope>
    <source>
        <strain evidence="10">5032</strain>
    </source>
</reference>
<dbReference type="GO" id="GO:0008987">
    <property type="term" value="F:quinolinate synthetase A activity"/>
    <property type="evidence" value="ECO:0007669"/>
    <property type="project" value="InterPro"/>
</dbReference>
<organism evidence="10 11">
    <name type="scientific">Candidatus Desulfovibrio intestinavium</name>
    <dbReference type="NCBI Taxonomy" id="2838534"/>
    <lineage>
        <taxon>Bacteria</taxon>
        <taxon>Pseudomonadati</taxon>
        <taxon>Thermodesulfobacteriota</taxon>
        <taxon>Desulfovibrionia</taxon>
        <taxon>Desulfovibrionales</taxon>
        <taxon>Desulfovibrionaceae</taxon>
        <taxon>Desulfovibrio</taxon>
    </lineage>
</organism>
<dbReference type="GO" id="GO:0051539">
    <property type="term" value="F:4 iron, 4 sulfur cluster binding"/>
    <property type="evidence" value="ECO:0007669"/>
    <property type="project" value="UniProtKB-KW"/>
</dbReference>
<dbReference type="AlphaFoldDB" id="A0A9D2HMJ8"/>
<dbReference type="SUPFAM" id="SSF142754">
    <property type="entry name" value="NadA-like"/>
    <property type="match status" value="1"/>
</dbReference>
<evidence type="ECO:0000256" key="7">
    <source>
        <dbReference type="ARBA" id="ARBA00022723"/>
    </source>
</evidence>
<dbReference type="GO" id="GO:0034628">
    <property type="term" value="P:'de novo' NAD+ biosynthetic process from L-aspartate"/>
    <property type="evidence" value="ECO:0007669"/>
    <property type="project" value="TreeGrafter"/>
</dbReference>
<name>A0A9D2HMJ8_9BACT</name>
<evidence type="ECO:0000256" key="6">
    <source>
        <dbReference type="ARBA" id="ARBA00022679"/>
    </source>
</evidence>
<evidence type="ECO:0000256" key="9">
    <source>
        <dbReference type="ARBA" id="ARBA00023014"/>
    </source>
</evidence>
<dbReference type="EC" id="2.5.1.72" evidence="3"/>
<dbReference type="InterPro" id="IPR036094">
    <property type="entry name" value="NadA_sf"/>
</dbReference>
<keyword evidence="7" id="KW-0479">Metal-binding</keyword>
<dbReference type="Pfam" id="PF02445">
    <property type="entry name" value="NadA"/>
    <property type="match status" value="1"/>
</dbReference>
<evidence type="ECO:0000256" key="2">
    <source>
        <dbReference type="ARBA" id="ARBA00005065"/>
    </source>
</evidence>
<reference evidence="10" key="1">
    <citation type="journal article" date="2021" name="PeerJ">
        <title>Extensive microbial diversity within the chicken gut microbiome revealed by metagenomics and culture.</title>
        <authorList>
            <person name="Gilroy R."/>
            <person name="Ravi A."/>
            <person name="Getino M."/>
            <person name="Pursley I."/>
            <person name="Horton D.L."/>
            <person name="Alikhan N.F."/>
            <person name="Baker D."/>
            <person name="Gharbi K."/>
            <person name="Hall N."/>
            <person name="Watson M."/>
            <person name="Adriaenssens E.M."/>
            <person name="Foster-Nyarko E."/>
            <person name="Jarju S."/>
            <person name="Secka A."/>
            <person name="Antonio M."/>
            <person name="Oren A."/>
            <person name="Chaudhuri R.R."/>
            <person name="La Ragione R."/>
            <person name="Hildebrand F."/>
            <person name="Pallen M.J."/>
        </authorList>
    </citation>
    <scope>NUCLEOTIDE SEQUENCE</scope>
    <source>
        <strain evidence="10">5032</strain>
    </source>
</reference>
<keyword evidence="5" id="KW-0662">Pyridine nucleotide biosynthesis</keyword>
<evidence type="ECO:0000256" key="1">
    <source>
        <dbReference type="ARBA" id="ARBA00001966"/>
    </source>
</evidence>
<dbReference type="Gene3D" id="3.40.50.10800">
    <property type="entry name" value="NadA-like"/>
    <property type="match status" value="3"/>
</dbReference>
<comment type="cofactor">
    <cofactor evidence="1">
        <name>[4Fe-4S] cluster</name>
        <dbReference type="ChEBI" id="CHEBI:49883"/>
    </cofactor>
</comment>
<dbReference type="PANTHER" id="PTHR30573">
    <property type="entry name" value="QUINOLINATE SYNTHETASE A"/>
    <property type="match status" value="1"/>
</dbReference>
<evidence type="ECO:0000313" key="10">
    <source>
        <dbReference type="EMBL" id="HJA79670.1"/>
    </source>
</evidence>
<evidence type="ECO:0000256" key="3">
    <source>
        <dbReference type="ARBA" id="ARBA00012669"/>
    </source>
</evidence>
<evidence type="ECO:0000256" key="8">
    <source>
        <dbReference type="ARBA" id="ARBA00023004"/>
    </source>
</evidence>
<accession>A0A9D2HMJ8</accession>
<keyword evidence="6 10" id="KW-0808">Transferase</keyword>
<dbReference type="GO" id="GO:0046872">
    <property type="term" value="F:metal ion binding"/>
    <property type="evidence" value="ECO:0007669"/>
    <property type="project" value="UniProtKB-KW"/>
</dbReference>
<keyword evidence="9" id="KW-0411">Iron-sulfur</keyword>
<dbReference type="GO" id="GO:0005829">
    <property type="term" value="C:cytosol"/>
    <property type="evidence" value="ECO:0007669"/>
    <property type="project" value="TreeGrafter"/>
</dbReference>
<evidence type="ECO:0000256" key="5">
    <source>
        <dbReference type="ARBA" id="ARBA00022642"/>
    </source>
</evidence>
<protein>
    <recommendedName>
        <fullName evidence="3">quinolinate synthase</fullName>
        <ecNumber evidence="3">2.5.1.72</ecNumber>
    </recommendedName>
</protein>
<dbReference type="EMBL" id="DWZD01000047">
    <property type="protein sequence ID" value="HJA79670.1"/>
    <property type="molecule type" value="Genomic_DNA"/>
</dbReference>
<dbReference type="InterPro" id="IPR003473">
    <property type="entry name" value="NadA"/>
</dbReference>
<comment type="pathway">
    <text evidence="2">Cofactor biosynthesis; NAD(+) biosynthesis; quinolinate from iminoaspartate: step 1/1.</text>
</comment>
<gene>
    <name evidence="10" type="primary">nadA</name>
    <name evidence="10" type="ORF">H9784_08935</name>
</gene>
<keyword evidence="4" id="KW-0004">4Fe-4S</keyword>
<dbReference type="NCBIfam" id="NF006883">
    <property type="entry name" value="PRK09375.2-4"/>
    <property type="match status" value="1"/>
</dbReference>